<dbReference type="EMBL" id="JABFUD020000011">
    <property type="protein sequence ID" value="KAI5073433.1"/>
    <property type="molecule type" value="Genomic_DNA"/>
</dbReference>
<name>A0A9D4ZFE7_ADICA</name>
<protein>
    <submittedName>
        <fullName evidence="1">Uncharacterized protein</fullName>
    </submittedName>
</protein>
<evidence type="ECO:0000313" key="1">
    <source>
        <dbReference type="EMBL" id="KAI5073433.1"/>
    </source>
</evidence>
<accession>A0A9D4ZFE7</accession>
<evidence type="ECO:0000313" key="2">
    <source>
        <dbReference type="Proteomes" id="UP000886520"/>
    </source>
</evidence>
<reference evidence="1" key="1">
    <citation type="submission" date="2021-01" db="EMBL/GenBank/DDBJ databases">
        <title>Adiantum capillus-veneris genome.</title>
        <authorList>
            <person name="Fang Y."/>
            <person name="Liao Q."/>
        </authorList>
    </citation>
    <scope>NUCLEOTIDE SEQUENCE</scope>
    <source>
        <strain evidence="1">H3</strain>
        <tissue evidence="1">Leaf</tissue>
    </source>
</reference>
<dbReference type="AlphaFoldDB" id="A0A9D4ZFE7"/>
<comment type="caution">
    <text evidence="1">The sequence shown here is derived from an EMBL/GenBank/DDBJ whole genome shotgun (WGS) entry which is preliminary data.</text>
</comment>
<keyword evidence="2" id="KW-1185">Reference proteome</keyword>
<organism evidence="1 2">
    <name type="scientific">Adiantum capillus-veneris</name>
    <name type="common">Maidenhair fern</name>
    <dbReference type="NCBI Taxonomy" id="13818"/>
    <lineage>
        <taxon>Eukaryota</taxon>
        <taxon>Viridiplantae</taxon>
        <taxon>Streptophyta</taxon>
        <taxon>Embryophyta</taxon>
        <taxon>Tracheophyta</taxon>
        <taxon>Polypodiopsida</taxon>
        <taxon>Polypodiidae</taxon>
        <taxon>Polypodiales</taxon>
        <taxon>Pteridineae</taxon>
        <taxon>Pteridaceae</taxon>
        <taxon>Vittarioideae</taxon>
        <taxon>Adiantum</taxon>
    </lineage>
</organism>
<dbReference type="Proteomes" id="UP000886520">
    <property type="component" value="Chromosome 11"/>
</dbReference>
<sequence>MFSHRRRCCCERTPQAQKKILRRVTKLIVWRGSNIRREWGSLMMQCACARYAHVIFTHVQPFRHGLHKKTLSHPCHLGDHGRWMK</sequence>
<proteinExistence type="predicted"/>
<gene>
    <name evidence="1" type="ORF">GOP47_0011446</name>
</gene>